<keyword evidence="3" id="KW-1185">Reference proteome</keyword>
<proteinExistence type="predicted"/>
<name>A0A5S6QW63_TRIMR</name>
<dbReference type="SUPFAM" id="SSF55797">
    <property type="entry name" value="PR-1-like"/>
    <property type="match status" value="1"/>
</dbReference>
<organism evidence="3 4">
    <name type="scientific">Trichuris muris</name>
    <name type="common">Mouse whipworm</name>
    <dbReference type="NCBI Taxonomy" id="70415"/>
    <lineage>
        <taxon>Eukaryota</taxon>
        <taxon>Metazoa</taxon>
        <taxon>Ecdysozoa</taxon>
        <taxon>Nematoda</taxon>
        <taxon>Enoplea</taxon>
        <taxon>Dorylaimia</taxon>
        <taxon>Trichinellida</taxon>
        <taxon>Trichuridae</taxon>
        <taxon>Trichuris</taxon>
    </lineage>
</organism>
<dbReference type="Proteomes" id="UP000046395">
    <property type="component" value="Unassembled WGS sequence"/>
</dbReference>
<keyword evidence="1" id="KW-0732">Signal</keyword>
<sequence>MIFSILVAFLLCPGANGQAVVLPLTDDLRSELRTQLNTLRRSVTSSNMETLTEWSADLEQIAEDLGSQCQSTISHTQYGVGTVAATSPANVYSALQTIKADYTLTGNKCGTVSTEDCNTYKQFVWYRGGKFGCAMVYCTALGTSRTTCVFEQKMDPNQKPYVYGKKCIFCATGKCEGNLCTADVSSSTHDSSGVCGVKPSNLIPLYRAVHTSRSDTILSTSSSLITAPGTSYEYKGILGYISSSCECCGDCDKLTPLMKLSAVGKVDYVYAVGKDQLTYYNQKNYNFVEMLGYVVPAEGFCGANVTVHQFIRSAAWNYYTADEVETKNILQRKGIYAAFSYVDKPFAIWSSA</sequence>
<dbReference type="WBParaSite" id="TMUE_3000011500.1">
    <property type="protein sequence ID" value="TMUE_3000011500.1"/>
    <property type="gene ID" value="WBGene00288828"/>
</dbReference>
<evidence type="ECO:0000313" key="4">
    <source>
        <dbReference type="WBParaSite" id="TMUE_3000011500.1"/>
    </source>
</evidence>
<feature type="chain" id="PRO_5024372665" evidence="1">
    <location>
        <begin position="18"/>
        <end position="352"/>
    </location>
</feature>
<dbReference type="Gene3D" id="3.40.33.10">
    <property type="entry name" value="CAP"/>
    <property type="match status" value="1"/>
</dbReference>
<dbReference type="InterPro" id="IPR035940">
    <property type="entry name" value="CAP_sf"/>
</dbReference>
<dbReference type="STRING" id="70415.A0A5S6QW63"/>
<reference evidence="4" key="1">
    <citation type="submission" date="2019-12" db="UniProtKB">
        <authorList>
            <consortium name="WormBaseParasite"/>
        </authorList>
    </citation>
    <scope>IDENTIFICATION</scope>
</reference>
<accession>A0A5S6QW63</accession>
<evidence type="ECO:0000259" key="2">
    <source>
        <dbReference type="SMART" id="SM00198"/>
    </source>
</evidence>
<dbReference type="AlphaFoldDB" id="A0A5S6QW63"/>
<feature type="signal peptide" evidence="1">
    <location>
        <begin position="1"/>
        <end position="17"/>
    </location>
</feature>
<dbReference type="InterPro" id="IPR014044">
    <property type="entry name" value="CAP_dom"/>
</dbReference>
<protein>
    <submittedName>
        <fullName evidence="4">SCP domain-containing protein</fullName>
    </submittedName>
</protein>
<evidence type="ECO:0000256" key="1">
    <source>
        <dbReference type="SAM" id="SignalP"/>
    </source>
</evidence>
<dbReference type="Pfam" id="PF00188">
    <property type="entry name" value="CAP"/>
    <property type="match status" value="1"/>
</dbReference>
<dbReference type="SMART" id="SM00198">
    <property type="entry name" value="SCP"/>
    <property type="match status" value="1"/>
</dbReference>
<feature type="domain" description="SCP" evidence="2">
    <location>
        <begin position="26"/>
        <end position="157"/>
    </location>
</feature>
<evidence type="ECO:0000313" key="3">
    <source>
        <dbReference type="Proteomes" id="UP000046395"/>
    </source>
</evidence>